<organism evidence="4 5">
    <name type="scientific">Funneliformis geosporum</name>
    <dbReference type="NCBI Taxonomy" id="1117311"/>
    <lineage>
        <taxon>Eukaryota</taxon>
        <taxon>Fungi</taxon>
        <taxon>Fungi incertae sedis</taxon>
        <taxon>Mucoromycota</taxon>
        <taxon>Glomeromycotina</taxon>
        <taxon>Glomeromycetes</taxon>
        <taxon>Glomerales</taxon>
        <taxon>Glomeraceae</taxon>
        <taxon>Funneliformis</taxon>
    </lineage>
</organism>
<evidence type="ECO:0000259" key="3">
    <source>
        <dbReference type="PROSITE" id="PS51898"/>
    </source>
</evidence>
<dbReference type="Proteomes" id="UP001153678">
    <property type="component" value="Unassembled WGS sequence"/>
</dbReference>
<reference evidence="4" key="1">
    <citation type="submission" date="2022-08" db="EMBL/GenBank/DDBJ databases">
        <authorList>
            <person name="Kallberg Y."/>
            <person name="Tangrot J."/>
            <person name="Rosling A."/>
        </authorList>
    </citation>
    <scope>NUCLEOTIDE SEQUENCE</scope>
    <source>
        <strain evidence="4">Wild A</strain>
    </source>
</reference>
<keyword evidence="1" id="KW-0238">DNA-binding</keyword>
<evidence type="ECO:0000256" key="2">
    <source>
        <dbReference type="ARBA" id="ARBA00023172"/>
    </source>
</evidence>
<name>A0A9W4SYL5_9GLOM</name>
<dbReference type="EMBL" id="CAMKVN010003142">
    <property type="protein sequence ID" value="CAI2183837.1"/>
    <property type="molecule type" value="Genomic_DNA"/>
</dbReference>
<dbReference type="Gene3D" id="1.10.443.10">
    <property type="entry name" value="Intergrase catalytic core"/>
    <property type="match status" value="1"/>
</dbReference>
<evidence type="ECO:0000313" key="5">
    <source>
        <dbReference type="Proteomes" id="UP001153678"/>
    </source>
</evidence>
<dbReference type="InterPro" id="IPR011010">
    <property type="entry name" value="DNA_brk_join_enz"/>
</dbReference>
<keyword evidence="2" id="KW-0233">DNA recombination</keyword>
<protein>
    <submittedName>
        <fullName evidence="4">16502_t:CDS:1</fullName>
    </submittedName>
</protein>
<dbReference type="PROSITE" id="PS51898">
    <property type="entry name" value="TYR_RECOMBINASE"/>
    <property type="match status" value="1"/>
</dbReference>
<evidence type="ECO:0000313" key="4">
    <source>
        <dbReference type="EMBL" id="CAI2183837.1"/>
    </source>
</evidence>
<proteinExistence type="predicted"/>
<dbReference type="PANTHER" id="PTHR30349:SF41">
    <property type="entry name" value="INTEGRASE_RECOMBINASE PROTEIN MJ0367-RELATED"/>
    <property type="match status" value="1"/>
</dbReference>
<dbReference type="GO" id="GO:0003677">
    <property type="term" value="F:DNA binding"/>
    <property type="evidence" value="ECO:0007669"/>
    <property type="project" value="UniProtKB-KW"/>
</dbReference>
<dbReference type="InterPro" id="IPR013762">
    <property type="entry name" value="Integrase-like_cat_sf"/>
</dbReference>
<feature type="domain" description="Tyr recombinase" evidence="3">
    <location>
        <begin position="89"/>
        <end position="258"/>
    </location>
</feature>
<dbReference type="Pfam" id="PF00589">
    <property type="entry name" value="Phage_integrase"/>
    <property type="match status" value="1"/>
</dbReference>
<accession>A0A9W4SYL5</accession>
<dbReference type="AlphaFoldDB" id="A0A9W4SYL5"/>
<sequence length="260" mass="30579">MKTSQISLLGNNAPKLNDFKEVRLRGVSQYGSRELSTDNIIEFIRKNLANYQPNTLKSIFSSLISYAKFQKIAIERELIIRLIPKVQGKIFDTINKEELEQLKNSSPKNRKINDRNNLVLDFLFYAGLRVNELINIRHCDYQNNQLRILGKGNKVRYVFLPDFLAQHFQFNSQEYFFQTKNKKRLIHSQIRKIINRGIKKAGVNKHITPHSFRRSFATLLNNREVKLTTIQKLLGHSDINTTTTYIHNNYQELYQDYSKL</sequence>
<dbReference type="PANTHER" id="PTHR30349">
    <property type="entry name" value="PHAGE INTEGRASE-RELATED"/>
    <property type="match status" value="1"/>
</dbReference>
<dbReference type="SUPFAM" id="SSF56349">
    <property type="entry name" value="DNA breaking-rejoining enzymes"/>
    <property type="match status" value="1"/>
</dbReference>
<dbReference type="GO" id="GO:0015074">
    <property type="term" value="P:DNA integration"/>
    <property type="evidence" value="ECO:0007669"/>
    <property type="project" value="InterPro"/>
</dbReference>
<dbReference type="InterPro" id="IPR002104">
    <property type="entry name" value="Integrase_catalytic"/>
</dbReference>
<gene>
    <name evidence="4" type="ORF">FWILDA_LOCUS11278</name>
</gene>
<keyword evidence="5" id="KW-1185">Reference proteome</keyword>
<dbReference type="OrthoDB" id="2438119at2759"/>
<comment type="caution">
    <text evidence="4">The sequence shown here is derived from an EMBL/GenBank/DDBJ whole genome shotgun (WGS) entry which is preliminary data.</text>
</comment>
<dbReference type="GO" id="GO:0006310">
    <property type="term" value="P:DNA recombination"/>
    <property type="evidence" value="ECO:0007669"/>
    <property type="project" value="UniProtKB-KW"/>
</dbReference>
<dbReference type="InterPro" id="IPR050090">
    <property type="entry name" value="Tyrosine_recombinase_XerCD"/>
</dbReference>
<evidence type="ECO:0000256" key="1">
    <source>
        <dbReference type="ARBA" id="ARBA00023125"/>
    </source>
</evidence>